<keyword evidence="3" id="KW-1185">Reference proteome</keyword>
<dbReference type="NCBIfam" id="NF033547">
    <property type="entry name" value="transpos_IS1595"/>
    <property type="match status" value="1"/>
</dbReference>
<accession>A0A0B7NCM1</accession>
<gene>
    <name evidence="2" type="primary">PARPA_10552.1 scaffold 41189</name>
</gene>
<dbReference type="AlphaFoldDB" id="A0A0B7NCM1"/>
<dbReference type="EMBL" id="LN733056">
    <property type="protein sequence ID" value="CEP16296.1"/>
    <property type="molecule type" value="Genomic_DNA"/>
</dbReference>
<evidence type="ECO:0000313" key="3">
    <source>
        <dbReference type="Proteomes" id="UP000054107"/>
    </source>
</evidence>
<protein>
    <recommendedName>
        <fullName evidence="1">ISXO2-like transposase domain-containing protein</fullName>
    </recommendedName>
</protein>
<dbReference type="OrthoDB" id="5598606at2759"/>
<proteinExistence type="predicted"/>
<dbReference type="STRING" id="35722.A0A0B7NCM1"/>
<dbReference type="SMART" id="SM01126">
    <property type="entry name" value="DDE_Tnp_IS1595"/>
    <property type="match status" value="1"/>
</dbReference>
<dbReference type="PANTHER" id="PTHR47163:SF2">
    <property type="entry name" value="SI:DKEY-17M8.2"/>
    <property type="match status" value="1"/>
</dbReference>
<dbReference type="InterPro" id="IPR053164">
    <property type="entry name" value="IS1016-like_transposase"/>
</dbReference>
<reference evidence="2 3" key="1">
    <citation type="submission" date="2014-09" db="EMBL/GenBank/DDBJ databases">
        <authorList>
            <person name="Ellenberger Sabrina"/>
        </authorList>
    </citation>
    <scope>NUCLEOTIDE SEQUENCE [LARGE SCALE GENOMIC DNA]</scope>
    <source>
        <strain evidence="2 3">CBS 412.66</strain>
    </source>
</reference>
<name>A0A0B7NCM1_9FUNG</name>
<evidence type="ECO:0000259" key="1">
    <source>
        <dbReference type="SMART" id="SM01126"/>
    </source>
</evidence>
<sequence>MFYYTSVAFSATGPLLGPWRCGLSSGTIMTYYANRYKWRCNGRIVDQVTRRTFCRSTSYALTYDSYFYKRKIASNDVMLILYFWATRVPRMAISQKDTSAVINDWYKMVYHDLCQDDMRIGGEGVVVEIDESKFGKRKYNRERCVEGIWVVGGIERTKQRRCFMKVAENRNALALNEIIRRHILPGSIVHTDCWRAYRSISDLETNLTHRTVNHSESFITPDGVHTNTIEGTWSAIKLITSPRLRTKKMMPWTLMEFIWRRKHHGNIWEGIMKCLREVTFVRNDDTDPSHTVFSVDADEEFLPVTRGQ</sequence>
<feature type="domain" description="ISXO2-like transposase" evidence="1">
    <location>
        <begin position="119"/>
        <end position="262"/>
    </location>
</feature>
<dbReference type="Proteomes" id="UP000054107">
    <property type="component" value="Unassembled WGS sequence"/>
</dbReference>
<evidence type="ECO:0000313" key="2">
    <source>
        <dbReference type="EMBL" id="CEP16296.1"/>
    </source>
</evidence>
<dbReference type="Pfam" id="PF12762">
    <property type="entry name" value="DDE_Tnp_IS1595"/>
    <property type="match status" value="1"/>
</dbReference>
<dbReference type="InterPro" id="IPR024445">
    <property type="entry name" value="Tnp_ISXO2-like"/>
</dbReference>
<dbReference type="PANTHER" id="PTHR47163">
    <property type="entry name" value="DDE_TNP_IS1595 DOMAIN-CONTAINING PROTEIN"/>
    <property type="match status" value="1"/>
</dbReference>
<organism evidence="2 3">
    <name type="scientific">Parasitella parasitica</name>
    <dbReference type="NCBI Taxonomy" id="35722"/>
    <lineage>
        <taxon>Eukaryota</taxon>
        <taxon>Fungi</taxon>
        <taxon>Fungi incertae sedis</taxon>
        <taxon>Mucoromycota</taxon>
        <taxon>Mucoromycotina</taxon>
        <taxon>Mucoromycetes</taxon>
        <taxon>Mucorales</taxon>
        <taxon>Mucorineae</taxon>
        <taxon>Mucoraceae</taxon>
        <taxon>Parasitella</taxon>
    </lineage>
</organism>